<comment type="caution">
    <text evidence="2">The sequence shown here is derived from an EMBL/GenBank/DDBJ whole genome shotgun (WGS) entry which is preliminary data.</text>
</comment>
<dbReference type="PANTHER" id="PTHR38248">
    <property type="entry name" value="FUNK1 6"/>
    <property type="match status" value="1"/>
</dbReference>
<dbReference type="PANTHER" id="PTHR38248:SF2">
    <property type="entry name" value="FUNK1 11"/>
    <property type="match status" value="1"/>
</dbReference>
<gene>
    <name evidence="2" type="ORF">HGRIS_012418</name>
</gene>
<dbReference type="EMBL" id="JASNQZ010000015">
    <property type="protein sequence ID" value="KAL0946155.1"/>
    <property type="molecule type" value="Genomic_DNA"/>
</dbReference>
<evidence type="ECO:0000313" key="3">
    <source>
        <dbReference type="Proteomes" id="UP001556367"/>
    </source>
</evidence>
<feature type="domain" description="Fungal-type protein kinase" evidence="1">
    <location>
        <begin position="169"/>
        <end position="589"/>
    </location>
</feature>
<reference evidence="3" key="1">
    <citation type="submission" date="2024-06" db="EMBL/GenBank/DDBJ databases">
        <title>Multi-omics analyses provide insights into the biosynthesis of the anticancer antibiotic pleurotin in Hohenbuehelia grisea.</title>
        <authorList>
            <person name="Weaver J.A."/>
            <person name="Alberti F."/>
        </authorList>
    </citation>
    <scope>NUCLEOTIDE SEQUENCE [LARGE SCALE GENOMIC DNA]</scope>
    <source>
        <strain evidence="3">T-177</strain>
    </source>
</reference>
<dbReference type="InterPro" id="IPR008266">
    <property type="entry name" value="Tyr_kinase_AS"/>
</dbReference>
<name>A0ABR3IS98_9AGAR</name>
<dbReference type="Proteomes" id="UP001556367">
    <property type="component" value="Unassembled WGS sequence"/>
</dbReference>
<dbReference type="InterPro" id="IPR011009">
    <property type="entry name" value="Kinase-like_dom_sf"/>
</dbReference>
<sequence>MSCSSSVPDCLHSFCWDLQCELTGKIVEDSEAVKGRLGYHNVSKSFVIACSEALKSPDNQKAIDYLRNVPLRRPYDELLKESYICTELTTVFDTIASFGKPGLFNRRWISNFERVPDVYDDGGYRTTPRPYPDSPNFALGTFAPDEIASWSRCDAIAAIHYHDSHGRITKDQPVPPAVAHCADHARLHMADRPFQLYSVGLIVTGNHFRVAIFDRDGVVMTESWNMWDNIEVFIRFVRQLTTSATPIQLGEDPTVRPFLLSPQNPLLSAIQGMAKRLGVCEELLSYPSYRVSCYHSTANHVHHHPQAVTLTEWVTIGPPVWVSASVFGRGTSIWRVMRISDSKFLDPTEICILKNAWRSNRRDSESHIYGTVERETEGVAQFLHGGDVQFAGSTAAISVFNLRSESLWGSIDAPSYSGLRSSQELGFQNLDQPTSILHRLVLKTQGRPLWEFRDYLELLLGFRAALVGHQGLWSQGILHRDISAGNIMLSASATPQAGEEGFLVDLEYCRLRRLIELEHEDDVEENPTAASTWMETQRGGLLMTGTVQFMAIEKLLMVLDNDNAVQDVPCGEFKVYHDLESFIWVFAYAVIRHIKADTRLDSSTTKAVEQWFKSSFCQVSVSQVKTNRLNSGPLDVPHSVLEACKKYPDLLPRSIWDFLVVMGKTRVPQNRDPLERLDAAVAAMYESYRNRFIPVVSRLTHEGLLEDVDITISSLRAEMAEWFIVTAILSLFVEYYCMRPSESP</sequence>
<dbReference type="InterPro" id="IPR040976">
    <property type="entry name" value="Pkinase_fungal"/>
</dbReference>
<evidence type="ECO:0000259" key="1">
    <source>
        <dbReference type="Pfam" id="PF17667"/>
    </source>
</evidence>
<keyword evidence="3" id="KW-1185">Reference proteome</keyword>
<proteinExistence type="predicted"/>
<accession>A0ABR3IS98</accession>
<evidence type="ECO:0000313" key="2">
    <source>
        <dbReference type="EMBL" id="KAL0946155.1"/>
    </source>
</evidence>
<dbReference type="Gene3D" id="1.10.510.10">
    <property type="entry name" value="Transferase(Phosphotransferase) domain 1"/>
    <property type="match status" value="1"/>
</dbReference>
<protein>
    <recommendedName>
        <fullName evidence="1">Fungal-type protein kinase domain-containing protein</fullName>
    </recommendedName>
</protein>
<dbReference type="SUPFAM" id="SSF56112">
    <property type="entry name" value="Protein kinase-like (PK-like)"/>
    <property type="match status" value="1"/>
</dbReference>
<dbReference type="Pfam" id="PF17667">
    <property type="entry name" value="Pkinase_fungal"/>
    <property type="match status" value="1"/>
</dbReference>
<dbReference type="PROSITE" id="PS00109">
    <property type="entry name" value="PROTEIN_KINASE_TYR"/>
    <property type="match status" value="1"/>
</dbReference>
<organism evidence="2 3">
    <name type="scientific">Hohenbuehelia grisea</name>
    <dbReference type="NCBI Taxonomy" id="104357"/>
    <lineage>
        <taxon>Eukaryota</taxon>
        <taxon>Fungi</taxon>
        <taxon>Dikarya</taxon>
        <taxon>Basidiomycota</taxon>
        <taxon>Agaricomycotina</taxon>
        <taxon>Agaricomycetes</taxon>
        <taxon>Agaricomycetidae</taxon>
        <taxon>Agaricales</taxon>
        <taxon>Pleurotineae</taxon>
        <taxon>Pleurotaceae</taxon>
        <taxon>Hohenbuehelia</taxon>
    </lineage>
</organism>